<evidence type="ECO:0000256" key="1">
    <source>
        <dbReference type="SAM" id="SignalP"/>
    </source>
</evidence>
<feature type="signal peptide" evidence="1">
    <location>
        <begin position="1"/>
        <end position="19"/>
    </location>
</feature>
<evidence type="ECO:0000313" key="3">
    <source>
        <dbReference type="EMBL" id="QIH43652.1"/>
    </source>
</evidence>
<feature type="domain" description="START" evidence="2">
    <location>
        <begin position="28"/>
        <end position="205"/>
    </location>
</feature>
<dbReference type="InterPro" id="IPR051213">
    <property type="entry name" value="START_lipid_transfer"/>
</dbReference>
<sequence>MITRIVAISLLFAQSLVWAQSENSELPWKLAKSENGIRIHTREHQGGLVEIRAQMFTPTTYQAFLVLLEDSDNLPNWLDKVSSSKVLKQLSTNENIVYTQFSAPWPARDRDMVTYSKYEIDNGTFKLEIKDAADQYPEQTGYVRIKAVQADWTLEKLTNGLTHIDYTAYADPGGYLPDWLTNQLSVSSAFNTFEALKTQLPNYQNSHHPNLNE</sequence>
<gene>
    <name evidence="3" type="ORF">G5S32_16830</name>
</gene>
<dbReference type="Proteomes" id="UP000503003">
    <property type="component" value="Chromosome 2"/>
</dbReference>
<dbReference type="GO" id="GO:0005737">
    <property type="term" value="C:cytoplasm"/>
    <property type="evidence" value="ECO:0007669"/>
    <property type="project" value="UniProtKB-ARBA"/>
</dbReference>
<dbReference type="InterPro" id="IPR028347">
    <property type="entry name" value="START_dom_prot"/>
</dbReference>
<reference evidence="3 4" key="1">
    <citation type="submission" date="2020-02" db="EMBL/GenBank/DDBJ databases">
        <title>A complete genome of a marine bacterium Vibrio sp. ZWAL4003 isolated from the mangrove sediment with the ability to degrade polysaccharides.</title>
        <authorList>
            <person name="Wu J."/>
            <person name="Qu W."/>
            <person name="Zeng R."/>
        </authorList>
    </citation>
    <scope>NUCLEOTIDE SEQUENCE [LARGE SCALE GENOMIC DNA]</scope>
    <source>
        <strain evidence="3 4">ZWAL4003</strain>
    </source>
</reference>
<dbReference type="GO" id="GO:0008289">
    <property type="term" value="F:lipid binding"/>
    <property type="evidence" value="ECO:0007669"/>
    <property type="project" value="InterPro"/>
</dbReference>
<dbReference type="PANTHER" id="PTHR19308">
    <property type="entry name" value="PHOSPHATIDYLCHOLINE TRANSFER PROTEIN"/>
    <property type="match status" value="1"/>
</dbReference>
<dbReference type="EMBL" id="CP049332">
    <property type="protein sequence ID" value="QIH43652.1"/>
    <property type="molecule type" value="Genomic_DNA"/>
</dbReference>
<dbReference type="PIRSF" id="PIRSF039033">
    <property type="entry name" value="START_dom"/>
    <property type="match status" value="1"/>
</dbReference>
<organism evidence="3 4">
    <name type="scientific">Vibrio ziniensis</name>
    <dbReference type="NCBI Taxonomy" id="2711221"/>
    <lineage>
        <taxon>Bacteria</taxon>
        <taxon>Pseudomonadati</taxon>
        <taxon>Pseudomonadota</taxon>
        <taxon>Gammaproteobacteria</taxon>
        <taxon>Vibrionales</taxon>
        <taxon>Vibrionaceae</taxon>
        <taxon>Vibrio</taxon>
    </lineage>
</organism>
<protein>
    <submittedName>
        <fullName evidence="3">START domain-containing protein</fullName>
    </submittedName>
</protein>
<keyword evidence="4" id="KW-1185">Reference proteome</keyword>
<accession>A0A6G7CNH1</accession>
<dbReference type="AlphaFoldDB" id="A0A6G7CNH1"/>
<dbReference type="PROSITE" id="PS50848">
    <property type="entry name" value="START"/>
    <property type="match status" value="1"/>
</dbReference>
<name>A0A6G7CNH1_9VIBR</name>
<dbReference type="PANTHER" id="PTHR19308:SF14">
    <property type="entry name" value="START DOMAIN-CONTAINING PROTEIN"/>
    <property type="match status" value="1"/>
</dbReference>
<dbReference type="SUPFAM" id="SSF55961">
    <property type="entry name" value="Bet v1-like"/>
    <property type="match status" value="1"/>
</dbReference>
<dbReference type="InterPro" id="IPR023393">
    <property type="entry name" value="START-like_dom_sf"/>
</dbReference>
<feature type="chain" id="PRO_5026072369" evidence="1">
    <location>
        <begin position="20"/>
        <end position="213"/>
    </location>
</feature>
<proteinExistence type="predicted"/>
<evidence type="ECO:0000313" key="4">
    <source>
        <dbReference type="Proteomes" id="UP000503003"/>
    </source>
</evidence>
<keyword evidence="1" id="KW-0732">Signal</keyword>
<dbReference type="Gene3D" id="3.30.530.20">
    <property type="match status" value="1"/>
</dbReference>
<dbReference type="KEGG" id="vzi:G5S32_16830"/>
<dbReference type="RefSeq" id="WP_165313314.1">
    <property type="nucleotide sequence ID" value="NZ_CP049332.1"/>
</dbReference>
<dbReference type="InterPro" id="IPR002913">
    <property type="entry name" value="START_lipid-bd_dom"/>
</dbReference>
<dbReference type="CDD" id="cd08876">
    <property type="entry name" value="START_1"/>
    <property type="match status" value="1"/>
</dbReference>
<dbReference type="Pfam" id="PF01852">
    <property type="entry name" value="START"/>
    <property type="match status" value="1"/>
</dbReference>
<evidence type="ECO:0000259" key="2">
    <source>
        <dbReference type="PROSITE" id="PS50848"/>
    </source>
</evidence>